<feature type="transmembrane region" description="Helical" evidence="7">
    <location>
        <begin position="219"/>
        <end position="242"/>
    </location>
</feature>
<dbReference type="InterPro" id="IPR020846">
    <property type="entry name" value="MFS_dom"/>
</dbReference>
<feature type="transmembrane region" description="Helical" evidence="7">
    <location>
        <begin position="371"/>
        <end position="391"/>
    </location>
</feature>
<evidence type="ECO:0000256" key="6">
    <source>
        <dbReference type="SAM" id="MobiDB-lite"/>
    </source>
</evidence>
<dbReference type="Gene3D" id="1.20.1250.20">
    <property type="entry name" value="MFS general substrate transporter like domains"/>
    <property type="match status" value="2"/>
</dbReference>
<keyword evidence="4 7" id="KW-1133">Transmembrane helix</keyword>
<dbReference type="GO" id="GO:0005886">
    <property type="term" value="C:plasma membrane"/>
    <property type="evidence" value="ECO:0007669"/>
    <property type="project" value="UniProtKB-SubCell"/>
</dbReference>
<accession>A0A6I4MRC2</accession>
<keyword evidence="5 7" id="KW-0472">Membrane</keyword>
<feature type="domain" description="Major facilitator superfamily (MFS) profile" evidence="8">
    <location>
        <begin position="1"/>
        <end position="395"/>
    </location>
</feature>
<feature type="transmembrane region" description="Helical" evidence="7">
    <location>
        <begin position="68"/>
        <end position="87"/>
    </location>
</feature>
<dbReference type="Proteomes" id="UP000462055">
    <property type="component" value="Unassembled WGS sequence"/>
</dbReference>
<sequence length="469" mass="49312">MVIGSGIATSVAPGPMVLATLGVFLLPITKETGFSRATVTGAYSVAAIGTAIGLLIVGRLLDRYAVRYISVPSMVGVALSMAGMVVAPPVVAVYMIPWFFVGVFASGVMIPFTKAIVSWFDNRRGLAIGVQSGMLGLGNSLTPLLAAALIVGLGWRGAYGVLALITLVVGLGAITALVRVRAEKDVRGRLIKETQENGREISLGVPGLTSMEALRSRHFWLICFGLGLVGIVITGVQVNLVPLMSDRGLPVNEAVFLLTIMGIASTVGRVIGGFILDRVHATITGTIVILAPIAGLFFLHPPFGSVAVAVALIGLALGIELDLLPLLVTRYLGMRAFGEIIGVLQAVFVIGTAFGPLLLGVGYDTFGSYDPVIPVLIGVLVVSALLIAVLGKYRYPAVKGFDKVAQQDELAAAELLSEIAENEGPGRQAEPGRTRQRGPSSSWCRRLSRVLTVPCGAQLLRLNHSDRRD</sequence>
<dbReference type="AlphaFoldDB" id="A0A6I4MRC2"/>
<keyword evidence="2" id="KW-0813">Transport</keyword>
<evidence type="ECO:0000259" key="8">
    <source>
        <dbReference type="PROSITE" id="PS50850"/>
    </source>
</evidence>
<reference evidence="9" key="1">
    <citation type="submission" date="2019-12" db="EMBL/GenBank/DDBJ databases">
        <title>Actinomadura physcomitrii sp. nov., a novel actinomycete isolated from moss [Physcomitrium sphaericum (Ludw) Fuernr].</title>
        <authorList>
            <person name="Zhuang X."/>
        </authorList>
    </citation>
    <scope>NUCLEOTIDE SEQUENCE [LARGE SCALE GENOMIC DNA]</scope>
    <source>
        <strain evidence="9">LD22</strain>
    </source>
</reference>
<dbReference type="PANTHER" id="PTHR43385:SF1">
    <property type="entry name" value="RIBOFLAVIN TRANSPORTER RIBJ"/>
    <property type="match status" value="1"/>
</dbReference>
<dbReference type="InterPro" id="IPR036259">
    <property type="entry name" value="MFS_trans_sf"/>
</dbReference>
<dbReference type="SUPFAM" id="SSF103473">
    <property type="entry name" value="MFS general substrate transporter"/>
    <property type="match status" value="1"/>
</dbReference>
<keyword evidence="3 7" id="KW-0812">Transmembrane</keyword>
<proteinExistence type="predicted"/>
<keyword evidence="10" id="KW-1185">Reference proteome</keyword>
<dbReference type="PANTHER" id="PTHR43385">
    <property type="entry name" value="RIBOFLAVIN TRANSPORTER RIBJ"/>
    <property type="match status" value="1"/>
</dbReference>
<feature type="region of interest" description="Disordered" evidence="6">
    <location>
        <begin position="423"/>
        <end position="442"/>
    </location>
</feature>
<feature type="transmembrane region" description="Helical" evidence="7">
    <location>
        <begin position="254"/>
        <end position="276"/>
    </location>
</feature>
<feature type="transmembrane region" description="Helical" evidence="7">
    <location>
        <begin position="41"/>
        <end position="61"/>
    </location>
</feature>
<feature type="transmembrane region" description="Helical" evidence="7">
    <location>
        <begin position="340"/>
        <end position="359"/>
    </location>
</feature>
<feature type="transmembrane region" description="Helical" evidence="7">
    <location>
        <begin position="283"/>
        <end position="300"/>
    </location>
</feature>
<feature type="transmembrane region" description="Helical" evidence="7">
    <location>
        <begin position="7"/>
        <end position="29"/>
    </location>
</feature>
<name>A0A6I4MRC2_9ACTN</name>
<evidence type="ECO:0000256" key="1">
    <source>
        <dbReference type="ARBA" id="ARBA00004651"/>
    </source>
</evidence>
<gene>
    <name evidence="9" type="ORF">F8568_031595</name>
</gene>
<comment type="subcellular location">
    <subcellularLocation>
        <location evidence="1">Cell membrane</location>
        <topology evidence="1">Multi-pass membrane protein</topology>
    </subcellularLocation>
</comment>
<organism evidence="9 10">
    <name type="scientific">Actinomadura physcomitrii</name>
    <dbReference type="NCBI Taxonomy" id="2650748"/>
    <lineage>
        <taxon>Bacteria</taxon>
        <taxon>Bacillati</taxon>
        <taxon>Actinomycetota</taxon>
        <taxon>Actinomycetes</taxon>
        <taxon>Streptosporangiales</taxon>
        <taxon>Thermomonosporaceae</taxon>
        <taxon>Actinomadura</taxon>
    </lineage>
</organism>
<evidence type="ECO:0000313" key="9">
    <source>
        <dbReference type="EMBL" id="MWA04836.1"/>
    </source>
</evidence>
<evidence type="ECO:0000313" key="10">
    <source>
        <dbReference type="Proteomes" id="UP000462055"/>
    </source>
</evidence>
<evidence type="ECO:0000256" key="5">
    <source>
        <dbReference type="ARBA" id="ARBA00023136"/>
    </source>
</evidence>
<evidence type="ECO:0000256" key="2">
    <source>
        <dbReference type="ARBA" id="ARBA00022448"/>
    </source>
</evidence>
<comment type="caution">
    <text evidence="9">The sequence shown here is derived from an EMBL/GenBank/DDBJ whole genome shotgun (WGS) entry which is preliminary data.</text>
</comment>
<dbReference type="GO" id="GO:0022857">
    <property type="term" value="F:transmembrane transporter activity"/>
    <property type="evidence" value="ECO:0007669"/>
    <property type="project" value="InterPro"/>
</dbReference>
<evidence type="ECO:0000256" key="7">
    <source>
        <dbReference type="SAM" id="Phobius"/>
    </source>
</evidence>
<feature type="transmembrane region" description="Helical" evidence="7">
    <location>
        <begin position="161"/>
        <end position="180"/>
    </location>
</feature>
<protein>
    <submittedName>
        <fullName evidence="9">MFS transporter</fullName>
    </submittedName>
</protein>
<dbReference type="PROSITE" id="PS50850">
    <property type="entry name" value="MFS"/>
    <property type="match status" value="1"/>
</dbReference>
<feature type="transmembrane region" description="Helical" evidence="7">
    <location>
        <begin position="134"/>
        <end position="155"/>
    </location>
</feature>
<dbReference type="Pfam" id="PF07690">
    <property type="entry name" value="MFS_1"/>
    <property type="match status" value="1"/>
</dbReference>
<feature type="transmembrane region" description="Helical" evidence="7">
    <location>
        <begin position="306"/>
        <end position="328"/>
    </location>
</feature>
<dbReference type="InterPro" id="IPR011701">
    <property type="entry name" value="MFS"/>
</dbReference>
<dbReference type="InterPro" id="IPR052983">
    <property type="entry name" value="MFS_Riboflavin_Transporter"/>
</dbReference>
<evidence type="ECO:0000256" key="4">
    <source>
        <dbReference type="ARBA" id="ARBA00022989"/>
    </source>
</evidence>
<feature type="transmembrane region" description="Helical" evidence="7">
    <location>
        <begin position="93"/>
        <end position="113"/>
    </location>
</feature>
<dbReference type="EMBL" id="WBMS02000031">
    <property type="protein sequence ID" value="MWA04836.1"/>
    <property type="molecule type" value="Genomic_DNA"/>
</dbReference>
<evidence type="ECO:0000256" key="3">
    <source>
        <dbReference type="ARBA" id="ARBA00022692"/>
    </source>
</evidence>